<evidence type="ECO:0000313" key="2">
    <source>
        <dbReference type="Proteomes" id="UP001060085"/>
    </source>
</evidence>
<dbReference type="EMBL" id="CM044706">
    <property type="protein sequence ID" value="KAI5656466.1"/>
    <property type="molecule type" value="Genomic_DNA"/>
</dbReference>
<name>A0ACC0A7A2_CATRO</name>
<sequence>MQKASILHFAFLLLFSISWAVSAHFDNSTAISQVIFVPNNPSYPLVLNSRTQNLRFQTPETPHPQVIIIPNHESQIQAAIRCAKKHGLQMRIRSGGHDFSDVQGKTAWFGVGATLGEVYYTIYQANNSIYFPGGSAPTVGVGGLVSGGGNGPYSRKLWTCC</sequence>
<evidence type="ECO:0000313" key="1">
    <source>
        <dbReference type="EMBL" id="KAI5656466.1"/>
    </source>
</evidence>
<proteinExistence type="predicted"/>
<reference evidence="2" key="1">
    <citation type="journal article" date="2023" name="Nat. Plants">
        <title>Single-cell RNA sequencing provides a high-resolution roadmap for understanding the multicellular compartmentation of specialized metabolism.</title>
        <authorList>
            <person name="Sun S."/>
            <person name="Shen X."/>
            <person name="Li Y."/>
            <person name="Li Y."/>
            <person name="Wang S."/>
            <person name="Li R."/>
            <person name="Zhang H."/>
            <person name="Shen G."/>
            <person name="Guo B."/>
            <person name="Wei J."/>
            <person name="Xu J."/>
            <person name="St-Pierre B."/>
            <person name="Chen S."/>
            <person name="Sun C."/>
        </authorList>
    </citation>
    <scope>NUCLEOTIDE SEQUENCE [LARGE SCALE GENOMIC DNA]</scope>
</reference>
<protein>
    <submittedName>
        <fullName evidence="1">Uncharacterized protein</fullName>
    </submittedName>
</protein>
<gene>
    <name evidence="1" type="ORF">M9H77_25259</name>
</gene>
<keyword evidence="2" id="KW-1185">Reference proteome</keyword>
<comment type="caution">
    <text evidence="1">The sequence shown here is derived from an EMBL/GenBank/DDBJ whole genome shotgun (WGS) entry which is preliminary data.</text>
</comment>
<organism evidence="1 2">
    <name type="scientific">Catharanthus roseus</name>
    <name type="common">Madagascar periwinkle</name>
    <name type="synonym">Vinca rosea</name>
    <dbReference type="NCBI Taxonomy" id="4058"/>
    <lineage>
        <taxon>Eukaryota</taxon>
        <taxon>Viridiplantae</taxon>
        <taxon>Streptophyta</taxon>
        <taxon>Embryophyta</taxon>
        <taxon>Tracheophyta</taxon>
        <taxon>Spermatophyta</taxon>
        <taxon>Magnoliopsida</taxon>
        <taxon>eudicotyledons</taxon>
        <taxon>Gunneridae</taxon>
        <taxon>Pentapetalae</taxon>
        <taxon>asterids</taxon>
        <taxon>lamiids</taxon>
        <taxon>Gentianales</taxon>
        <taxon>Apocynaceae</taxon>
        <taxon>Rauvolfioideae</taxon>
        <taxon>Vinceae</taxon>
        <taxon>Catharanthinae</taxon>
        <taxon>Catharanthus</taxon>
    </lineage>
</organism>
<dbReference type="Proteomes" id="UP001060085">
    <property type="component" value="Linkage Group LG06"/>
</dbReference>
<accession>A0ACC0A7A2</accession>